<dbReference type="RefSeq" id="WP_101305650.1">
    <property type="nucleotide sequence ID" value="NZ_CP025299.1"/>
</dbReference>
<accession>A0A2K9D767</accession>
<name>A0A2K9D767_9MICO</name>
<dbReference type="EMBL" id="CP025299">
    <property type="protein sequence ID" value="AUG28722.1"/>
    <property type="molecule type" value="Genomic_DNA"/>
</dbReference>
<sequence length="99" mass="10821">MPGHGLDPDTALDVLLSAICSRHRYTKDAGPVIDELRRIAGARLDILARVAGSWVGYYDDDHTRTLSEALREIPGADAWVAPGRERRDAPVHGAPQVRP</sequence>
<gene>
    <name evidence="1" type="ORF">CXR34_04050</name>
</gene>
<protein>
    <submittedName>
        <fullName evidence="1">Uncharacterized protein</fullName>
    </submittedName>
</protein>
<proteinExistence type="predicted"/>
<dbReference type="Proteomes" id="UP000233276">
    <property type="component" value="Chromosome"/>
</dbReference>
<evidence type="ECO:0000313" key="2">
    <source>
        <dbReference type="Proteomes" id="UP000233276"/>
    </source>
</evidence>
<dbReference type="KEGG" id="mhos:CXR34_04050"/>
<dbReference type="AlphaFoldDB" id="A0A2K9D767"/>
<reference evidence="1 2" key="1">
    <citation type="submission" date="2017-12" db="EMBL/GenBank/DDBJ databases">
        <title>Isolation and characterization of estrogens degradatiion strain Microbacterium hominis SJTG1.</title>
        <authorList>
            <person name="Xiong W."/>
            <person name="Yin C."/>
            <person name="Zheng D."/>
            <person name="Liang R."/>
        </authorList>
    </citation>
    <scope>NUCLEOTIDE SEQUENCE [LARGE SCALE GENOMIC DNA]</scope>
    <source>
        <strain evidence="1 2">SJTG1</strain>
    </source>
</reference>
<organism evidence="1 2">
    <name type="scientific">Microbacterium hominis</name>
    <dbReference type="NCBI Taxonomy" id="162426"/>
    <lineage>
        <taxon>Bacteria</taxon>
        <taxon>Bacillati</taxon>
        <taxon>Actinomycetota</taxon>
        <taxon>Actinomycetes</taxon>
        <taxon>Micrococcales</taxon>
        <taxon>Microbacteriaceae</taxon>
        <taxon>Microbacterium</taxon>
    </lineage>
</organism>
<evidence type="ECO:0000313" key="1">
    <source>
        <dbReference type="EMBL" id="AUG28722.1"/>
    </source>
</evidence>